<feature type="compositionally biased region" description="Acidic residues" evidence="1">
    <location>
        <begin position="107"/>
        <end position="124"/>
    </location>
</feature>
<gene>
    <name evidence="2" type="ORF">PF004_g24501</name>
</gene>
<proteinExistence type="predicted"/>
<name>A0A6G0MU06_9STRA</name>
<sequence length="147" mass="16131">MLQDEEPPAVQTQSYPWPTKLLVRPRTDTEAVHMVHLQDRPISTPETDLDYSKPVTDEKQAPGCDVSGGPENGTSECDEPSSSSPVSDSRSEGVERSQRRDSIPNNTDEEDQVSEGAAEEDILQDEPVRKDEDPEMPSVIATGTPVK</sequence>
<dbReference type="AlphaFoldDB" id="A0A6G0MU06"/>
<organism evidence="2 3">
    <name type="scientific">Phytophthora fragariae</name>
    <dbReference type="NCBI Taxonomy" id="53985"/>
    <lineage>
        <taxon>Eukaryota</taxon>
        <taxon>Sar</taxon>
        <taxon>Stramenopiles</taxon>
        <taxon>Oomycota</taxon>
        <taxon>Peronosporomycetes</taxon>
        <taxon>Peronosporales</taxon>
        <taxon>Peronosporaceae</taxon>
        <taxon>Phytophthora</taxon>
    </lineage>
</organism>
<reference evidence="2 3" key="1">
    <citation type="submission" date="2018-09" db="EMBL/GenBank/DDBJ databases">
        <title>Genomic investigation of the strawberry pathogen Phytophthora fragariae indicates pathogenicity is determined by transcriptional variation in three key races.</title>
        <authorList>
            <person name="Adams T.M."/>
            <person name="Armitage A.D."/>
            <person name="Sobczyk M.K."/>
            <person name="Bates H.J."/>
            <person name="Dunwell J.M."/>
            <person name="Nellist C.F."/>
            <person name="Harrison R.J."/>
        </authorList>
    </citation>
    <scope>NUCLEOTIDE SEQUENCE [LARGE SCALE GENOMIC DNA]</scope>
    <source>
        <strain evidence="2 3">BC-23</strain>
    </source>
</reference>
<dbReference type="Proteomes" id="UP000476176">
    <property type="component" value="Unassembled WGS sequence"/>
</dbReference>
<protein>
    <submittedName>
        <fullName evidence="2">Uncharacterized protein</fullName>
    </submittedName>
</protein>
<evidence type="ECO:0000313" key="3">
    <source>
        <dbReference type="Proteomes" id="UP000476176"/>
    </source>
</evidence>
<accession>A0A6G0MU06</accession>
<evidence type="ECO:0000256" key="1">
    <source>
        <dbReference type="SAM" id="MobiDB-lite"/>
    </source>
</evidence>
<feature type="compositionally biased region" description="Basic and acidic residues" evidence="1">
    <location>
        <begin position="89"/>
        <end position="102"/>
    </location>
</feature>
<dbReference type="EMBL" id="QXGC01002808">
    <property type="protein sequence ID" value="KAE9181575.1"/>
    <property type="molecule type" value="Genomic_DNA"/>
</dbReference>
<feature type="region of interest" description="Disordered" evidence="1">
    <location>
        <begin position="1"/>
        <end position="147"/>
    </location>
</feature>
<comment type="caution">
    <text evidence="2">The sequence shown here is derived from an EMBL/GenBank/DDBJ whole genome shotgun (WGS) entry which is preliminary data.</text>
</comment>
<evidence type="ECO:0000313" key="2">
    <source>
        <dbReference type="EMBL" id="KAE9181575.1"/>
    </source>
</evidence>
<feature type="compositionally biased region" description="Basic and acidic residues" evidence="1">
    <location>
        <begin position="25"/>
        <end position="39"/>
    </location>
</feature>